<comment type="caution">
    <text evidence="1">The sequence shown here is derived from an EMBL/GenBank/DDBJ whole genome shotgun (WGS) entry which is preliminary data.</text>
</comment>
<dbReference type="OrthoDB" id="4851849at2759"/>
<proteinExistence type="predicted"/>
<reference evidence="1" key="1">
    <citation type="journal article" date="2020" name="Stud. Mycol.">
        <title>101 Dothideomycetes genomes: a test case for predicting lifestyles and emergence of pathogens.</title>
        <authorList>
            <person name="Haridas S."/>
            <person name="Albert R."/>
            <person name="Binder M."/>
            <person name="Bloem J."/>
            <person name="Labutti K."/>
            <person name="Salamov A."/>
            <person name="Andreopoulos B."/>
            <person name="Baker S."/>
            <person name="Barry K."/>
            <person name="Bills G."/>
            <person name="Bluhm B."/>
            <person name="Cannon C."/>
            <person name="Castanera R."/>
            <person name="Culley D."/>
            <person name="Daum C."/>
            <person name="Ezra D."/>
            <person name="Gonzalez J."/>
            <person name="Henrissat B."/>
            <person name="Kuo A."/>
            <person name="Liang C."/>
            <person name="Lipzen A."/>
            <person name="Lutzoni F."/>
            <person name="Magnuson J."/>
            <person name="Mondo S."/>
            <person name="Nolan M."/>
            <person name="Ohm R."/>
            <person name="Pangilinan J."/>
            <person name="Park H.-J."/>
            <person name="Ramirez L."/>
            <person name="Alfaro M."/>
            <person name="Sun H."/>
            <person name="Tritt A."/>
            <person name="Yoshinaga Y."/>
            <person name="Zwiers L.-H."/>
            <person name="Turgeon B."/>
            <person name="Goodwin S."/>
            <person name="Spatafora J."/>
            <person name="Crous P."/>
            <person name="Grigoriev I."/>
        </authorList>
    </citation>
    <scope>NUCLEOTIDE SEQUENCE</scope>
    <source>
        <strain evidence="1">CBS 130266</strain>
    </source>
</reference>
<dbReference type="EMBL" id="MU007014">
    <property type="protein sequence ID" value="KAF2434947.1"/>
    <property type="molecule type" value="Genomic_DNA"/>
</dbReference>
<keyword evidence="2" id="KW-1185">Reference proteome</keyword>
<dbReference type="AlphaFoldDB" id="A0A9P4U3H8"/>
<dbReference type="Proteomes" id="UP000800235">
    <property type="component" value="Unassembled WGS sequence"/>
</dbReference>
<sequence length="122" mass="13396">MADGFHRGLDGLNEAKFRAFTSFLQLQNGGQVEPKSCLVTPPDDLEDDTDTLTPQQLSGLNCDELKKRFLDRIAEIASRDAGGSFVAAAVLVDGENGTELLLARNQGFAYKDTIFFQKLQEI</sequence>
<gene>
    <name evidence="1" type="ORF">EJ08DRAFT_385470</name>
</gene>
<name>A0A9P4U3H8_9PEZI</name>
<evidence type="ECO:0000313" key="1">
    <source>
        <dbReference type="EMBL" id="KAF2434947.1"/>
    </source>
</evidence>
<accession>A0A9P4U3H8</accession>
<protein>
    <submittedName>
        <fullName evidence="1">Uncharacterized protein</fullName>
    </submittedName>
</protein>
<organism evidence="1 2">
    <name type="scientific">Tothia fuscella</name>
    <dbReference type="NCBI Taxonomy" id="1048955"/>
    <lineage>
        <taxon>Eukaryota</taxon>
        <taxon>Fungi</taxon>
        <taxon>Dikarya</taxon>
        <taxon>Ascomycota</taxon>
        <taxon>Pezizomycotina</taxon>
        <taxon>Dothideomycetes</taxon>
        <taxon>Pleosporomycetidae</taxon>
        <taxon>Venturiales</taxon>
        <taxon>Cylindrosympodiaceae</taxon>
        <taxon>Tothia</taxon>
    </lineage>
</organism>
<evidence type="ECO:0000313" key="2">
    <source>
        <dbReference type="Proteomes" id="UP000800235"/>
    </source>
</evidence>